<sequence length="142" mass="15378">MRPQALTALAGVERILHAGDIGSPDVLDALRAVAPVVAVRGNNDRGAWAERLPDTEHLALGGARIHLLHDLNQLACDPVAERFTVVIAGHTHRPRIDDRDGVLFFNPGSAGPRRFKLPLTVGRLRVMAGRVHAEIVQLEQDG</sequence>
<keyword evidence="2" id="KW-0479">Metal-binding</keyword>
<organism evidence="4 5">
    <name type="scientific">Chondromyces apiculatus DSM 436</name>
    <dbReference type="NCBI Taxonomy" id="1192034"/>
    <lineage>
        <taxon>Bacteria</taxon>
        <taxon>Pseudomonadati</taxon>
        <taxon>Myxococcota</taxon>
        <taxon>Polyangia</taxon>
        <taxon>Polyangiales</taxon>
        <taxon>Polyangiaceae</taxon>
        <taxon>Chondromyces</taxon>
    </lineage>
</organism>
<dbReference type="InterPro" id="IPR053193">
    <property type="entry name" value="MetalloPDE_YfcE-like"/>
</dbReference>
<dbReference type="EMBL" id="ASRX01000015">
    <property type="protein sequence ID" value="EYF06601.1"/>
    <property type="molecule type" value="Genomic_DNA"/>
</dbReference>
<dbReference type="InterPro" id="IPR024654">
    <property type="entry name" value="Calcineurin-like_PHP_lpxH"/>
</dbReference>
<dbReference type="NCBIfam" id="TIGR00040">
    <property type="entry name" value="yfcE"/>
    <property type="match status" value="1"/>
</dbReference>
<dbReference type="GO" id="GO:0016787">
    <property type="term" value="F:hydrolase activity"/>
    <property type="evidence" value="ECO:0007669"/>
    <property type="project" value="UniProtKB-UniRule"/>
</dbReference>
<comment type="caution">
    <text evidence="4">The sequence shown here is derived from an EMBL/GenBank/DDBJ whole genome shotgun (WGS) entry which is preliminary data.</text>
</comment>
<dbReference type="Gene3D" id="3.60.21.10">
    <property type="match status" value="1"/>
</dbReference>
<comment type="similarity">
    <text evidence="1 2">Belongs to the metallophosphoesterase superfamily. YfcE family.</text>
</comment>
<feature type="domain" description="Calcineurin-like phosphoesterase" evidence="3">
    <location>
        <begin position="3"/>
        <end position="126"/>
    </location>
</feature>
<comment type="cofactor">
    <cofactor evidence="2">
        <name>a divalent metal cation</name>
        <dbReference type="ChEBI" id="CHEBI:60240"/>
    </cofactor>
</comment>
<dbReference type="Pfam" id="PF12850">
    <property type="entry name" value="Metallophos_2"/>
    <property type="match status" value="1"/>
</dbReference>
<dbReference type="PANTHER" id="PTHR43165:SF1">
    <property type="entry name" value="PHOSPHODIESTERASE MJ0936"/>
    <property type="match status" value="1"/>
</dbReference>
<dbReference type="EC" id="3.1.4.-" evidence="2"/>
<dbReference type="InterPro" id="IPR029052">
    <property type="entry name" value="Metallo-depent_PP-like"/>
</dbReference>
<evidence type="ECO:0000313" key="4">
    <source>
        <dbReference type="EMBL" id="EYF06601.1"/>
    </source>
</evidence>
<evidence type="ECO:0000313" key="5">
    <source>
        <dbReference type="Proteomes" id="UP000019678"/>
    </source>
</evidence>
<dbReference type="AlphaFoldDB" id="A0A017TDE7"/>
<accession>A0A017TDE7</accession>
<evidence type="ECO:0000256" key="1">
    <source>
        <dbReference type="ARBA" id="ARBA00008950"/>
    </source>
</evidence>
<evidence type="ECO:0000256" key="2">
    <source>
        <dbReference type="RuleBase" id="RU362039"/>
    </source>
</evidence>
<evidence type="ECO:0000259" key="3">
    <source>
        <dbReference type="Pfam" id="PF12850"/>
    </source>
</evidence>
<proteinExistence type="inferred from homology"/>
<dbReference type="eggNOG" id="COG0622">
    <property type="taxonomic scope" value="Bacteria"/>
</dbReference>
<reference evidence="4 5" key="1">
    <citation type="submission" date="2013-05" db="EMBL/GenBank/DDBJ databases">
        <title>Genome assembly of Chondromyces apiculatus DSM 436.</title>
        <authorList>
            <person name="Sharma G."/>
            <person name="Khatri I."/>
            <person name="Kaur C."/>
            <person name="Mayilraj S."/>
            <person name="Subramanian S."/>
        </authorList>
    </citation>
    <scope>NUCLEOTIDE SEQUENCE [LARGE SCALE GENOMIC DNA]</scope>
    <source>
        <strain evidence="4 5">DSM 436</strain>
    </source>
</reference>
<dbReference type="InterPro" id="IPR000979">
    <property type="entry name" value="Phosphodiesterase_MJ0936/Vps29"/>
</dbReference>
<name>A0A017TDE7_9BACT</name>
<dbReference type="SUPFAM" id="SSF56300">
    <property type="entry name" value="Metallo-dependent phosphatases"/>
    <property type="match status" value="1"/>
</dbReference>
<dbReference type="GO" id="GO:0046872">
    <property type="term" value="F:metal ion binding"/>
    <property type="evidence" value="ECO:0007669"/>
    <property type="project" value="UniProtKB-KW"/>
</dbReference>
<keyword evidence="5" id="KW-1185">Reference proteome</keyword>
<dbReference type="PANTHER" id="PTHR43165">
    <property type="entry name" value="METALLOPHOSPHOESTERASE"/>
    <property type="match status" value="1"/>
</dbReference>
<dbReference type="Proteomes" id="UP000019678">
    <property type="component" value="Unassembled WGS sequence"/>
</dbReference>
<dbReference type="STRING" id="1192034.CAP_1731"/>
<gene>
    <name evidence="4" type="ORF">CAP_1731</name>
</gene>
<protein>
    <recommendedName>
        <fullName evidence="2">Phosphoesterase</fullName>
        <ecNumber evidence="2">3.1.4.-</ecNumber>
    </recommendedName>
</protein>